<dbReference type="RefSeq" id="WP_309488119.1">
    <property type="nucleotide sequence ID" value="NZ_JAENIG010000001.1"/>
</dbReference>
<keyword evidence="1 5" id="KW-0489">Methyltransferase</keyword>
<evidence type="ECO:0000256" key="1">
    <source>
        <dbReference type="ARBA" id="ARBA00022603"/>
    </source>
</evidence>
<comment type="caution">
    <text evidence="5">The sequence shown here is derived from an EMBL/GenBank/DDBJ whole genome shotgun (WGS) entry which is preliminary data.</text>
</comment>
<evidence type="ECO:0000256" key="3">
    <source>
        <dbReference type="ARBA" id="ARBA00022691"/>
    </source>
</evidence>
<gene>
    <name evidence="5" type="ORF">JIN83_00980</name>
</gene>
<keyword evidence="3" id="KW-0949">S-adenosyl-L-methionine</keyword>
<evidence type="ECO:0000256" key="2">
    <source>
        <dbReference type="ARBA" id="ARBA00022679"/>
    </source>
</evidence>
<accession>A0AAE2SA13</accession>
<sequence length="298" mass="33762">MERLETAMADVGPDACRIFHGRGGVDEAWKHVVIDWYRPALLVTLYADRENSADWLTQLQTMAEQHEKIECLLVQRRYQAGAPVERIFGEAPEQATESGLSYQLSLEKNQNHGFFPDMKPGRDWLRERAAGKRVLNLFAYTCALSVAAVQGGAQQVVNLDQSSRSLAVGRENHRLNFPPERCRSVRYLAHDLFKSWGRLKRLAPFDLVVLDPPSHQPGSFVAVKDYPRLLRRLPEVLAEKAEVLACLNAPELDDTFLTELFAEHLPQAKFSGILPQPTGYEEAEAGRRLKRLVYRLEG</sequence>
<dbReference type="Gene3D" id="3.40.50.150">
    <property type="entry name" value="Vaccinia Virus protein VP39"/>
    <property type="match status" value="1"/>
</dbReference>
<dbReference type="Pfam" id="PF10672">
    <property type="entry name" value="Methyltrans_SAM"/>
    <property type="match status" value="1"/>
</dbReference>
<dbReference type="AlphaFoldDB" id="A0AAE2SA13"/>
<organism evidence="5 6">
    <name type="scientific">Oceaniferula flava</name>
    <dbReference type="NCBI Taxonomy" id="2800421"/>
    <lineage>
        <taxon>Bacteria</taxon>
        <taxon>Pseudomonadati</taxon>
        <taxon>Verrucomicrobiota</taxon>
        <taxon>Verrucomicrobiia</taxon>
        <taxon>Verrucomicrobiales</taxon>
        <taxon>Verrucomicrobiaceae</taxon>
        <taxon>Oceaniferula</taxon>
    </lineage>
</organism>
<reference evidence="5" key="1">
    <citation type="submission" date="2021-01" db="EMBL/GenBank/DDBJ databases">
        <title>Modified the classification status of verrucomicrobia.</title>
        <authorList>
            <person name="Feng X."/>
        </authorList>
    </citation>
    <scope>NUCLEOTIDE SEQUENCE</scope>
    <source>
        <strain evidence="5">5K15</strain>
    </source>
</reference>
<dbReference type="Proteomes" id="UP000634206">
    <property type="component" value="Unassembled WGS sequence"/>
</dbReference>
<keyword evidence="6" id="KW-1185">Reference proteome</keyword>
<dbReference type="PANTHER" id="PTHR43042">
    <property type="entry name" value="SAM-DEPENDENT METHYLTRANSFERASE"/>
    <property type="match status" value="1"/>
</dbReference>
<dbReference type="CDD" id="cd02440">
    <property type="entry name" value="AdoMet_MTases"/>
    <property type="match status" value="1"/>
</dbReference>
<dbReference type="InterPro" id="IPR029063">
    <property type="entry name" value="SAM-dependent_MTases_sf"/>
</dbReference>
<name>A0AAE2SA13_9BACT</name>
<dbReference type="GO" id="GO:0032259">
    <property type="term" value="P:methylation"/>
    <property type="evidence" value="ECO:0007669"/>
    <property type="project" value="UniProtKB-KW"/>
</dbReference>
<dbReference type="SUPFAM" id="SSF53335">
    <property type="entry name" value="S-adenosyl-L-methionine-dependent methyltransferases"/>
    <property type="match status" value="1"/>
</dbReference>
<dbReference type="EMBL" id="JAENIG010000001">
    <property type="protein sequence ID" value="MBK1853522.1"/>
    <property type="molecule type" value="Genomic_DNA"/>
</dbReference>
<proteinExistence type="predicted"/>
<evidence type="ECO:0000259" key="4">
    <source>
        <dbReference type="Pfam" id="PF10672"/>
    </source>
</evidence>
<feature type="domain" description="S-adenosylmethionine-dependent methyltransferase" evidence="4">
    <location>
        <begin position="17"/>
        <end position="295"/>
    </location>
</feature>
<dbReference type="PANTHER" id="PTHR43042:SF3">
    <property type="entry name" value="RIBOSOMAL RNA LARGE SUBUNIT METHYLTRANSFERASE YWBD-RELATED"/>
    <property type="match status" value="1"/>
</dbReference>
<evidence type="ECO:0000313" key="6">
    <source>
        <dbReference type="Proteomes" id="UP000634206"/>
    </source>
</evidence>
<keyword evidence="2" id="KW-0808">Transferase</keyword>
<dbReference type="InterPro" id="IPR019614">
    <property type="entry name" value="SAM-dep_methyl-trfase"/>
</dbReference>
<evidence type="ECO:0000313" key="5">
    <source>
        <dbReference type="EMBL" id="MBK1853522.1"/>
    </source>
</evidence>
<protein>
    <submittedName>
        <fullName evidence="5">Class I SAM-dependent methyltransferase</fullName>
    </submittedName>
</protein>
<dbReference type="GO" id="GO:0008168">
    <property type="term" value="F:methyltransferase activity"/>
    <property type="evidence" value="ECO:0007669"/>
    <property type="project" value="UniProtKB-KW"/>
</dbReference>